<evidence type="ECO:0000256" key="7">
    <source>
        <dbReference type="ARBA" id="ARBA00040167"/>
    </source>
</evidence>
<dbReference type="Pfam" id="PF02602">
    <property type="entry name" value="HEM4"/>
    <property type="match status" value="1"/>
</dbReference>
<dbReference type="InterPro" id="IPR039793">
    <property type="entry name" value="UROS/Hem4"/>
</dbReference>
<dbReference type="Proteomes" id="UP000241639">
    <property type="component" value="Unassembled WGS sequence"/>
</dbReference>
<evidence type="ECO:0000259" key="10">
    <source>
        <dbReference type="Pfam" id="PF02602"/>
    </source>
</evidence>
<evidence type="ECO:0000256" key="9">
    <source>
        <dbReference type="RuleBase" id="RU366031"/>
    </source>
</evidence>
<dbReference type="RefSeq" id="WP_107725071.1">
    <property type="nucleotide sequence ID" value="NZ_PZZP01000001.1"/>
</dbReference>
<sequence length="274" mass="30259">MSGDSTQQGLPLKGCRILVTRAQEQAATLSDKIGVLGGEAVEFPVIEIQPPTHPEILDTAINRLKQIDWVVFTSVNGVHAFWRRLSELQVDTRQMEHVRVAAVGPKTAAAVEEKGVPVDYLPQEYRAEALIEVLRSQVKPGDQILLPRANIARPLLAQKLRELGCDVIDAPAYDTRPSKRVAGDFVRVLEEGPIDVITFTSSSTVRAFIQALQGETIDLNQYIHQTHIACIGPITAETARKMDLKVDVIAEPYTIDGLIEAITRLPKKTKEESR</sequence>
<dbReference type="InterPro" id="IPR036108">
    <property type="entry name" value="4pyrrol_syn_uPrphyn_synt_sf"/>
</dbReference>
<evidence type="ECO:0000256" key="4">
    <source>
        <dbReference type="ARBA" id="ARBA00023239"/>
    </source>
</evidence>
<evidence type="ECO:0000313" key="12">
    <source>
        <dbReference type="Proteomes" id="UP000241639"/>
    </source>
</evidence>
<evidence type="ECO:0000256" key="3">
    <source>
        <dbReference type="ARBA" id="ARBA00013109"/>
    </source>
</evidence>
<evidence type="ECO:0000313" key="11">
    <source>
        <dbReference type="EMBL" id="PTM58242.1"/>
    </source>
</evidence>
<keyword evidence="4 9" id="KW-0456">Lyase</keyword>
<comment type="catalytic activity">
    <reaction evidence="8 9">
        <text>hydroxymethylbilane = uroporphyrinogen III + H2O</text>
        <dbReference type="Rhea" id="RHEA:18965"/>
        <dbReference type="ChEBI" id="CHEBI:15377"/>
        <dbReference type="ChEBI" id="CHEBI:57308"/>
        <dbReference type="ChEBI" id="CHEBI:57845"/>
        <dbReference type="EC" id="4.2.1.75"/>
    </reaction>
</comment>
<dbReference type="OrthoDB" id="9815856at2"/>
<dbReference type="Gene3D" id="3.40.50.10090">
    <property type="match status" value="2"/>
</dbReference>
<accession>A0A2T4Z8N2</accession>
<gene>
    <name evidence="11" type="ORF">C8J48_0822</name>
</gene>
<evidence type="ECO:0000256" key="8">
    <source>
        <dbReference type="ARBA" id="ARBA00048617"/>
    </source>
</evidence>
<dbReference type="AlphaFoldDB" id="A0A2T4Z8N2"/>
<dbReference type="PANTHER" id="PTHR38042:SF1">
    <property type="entry name" value="UROPORPHYRINOGEN-III SYNTHASE, CHLOROPLASTIC"/>
    <property type="match status" value="1"/>
</dbReference>
<dbReference type="UniPathway" id="UPA00251">
    <property type="reaction ID" value="UER00320"/>
</dbReference>
<dbReference type="CDD" id="cd06578">
    <property type="entry name" value="HemD"/>
    <property type="match status" value="1"/>
</dbReference>
<dbReference type="FunFam" id="3.40.50.10090:FF:000001">
    <property type="entry name" value="Bifunctional uroporphyrinogen-III C-methyltransferase/uroporphyrinogen-III synthase"/>
    <property type="match status" value="1"/>
</dbReference>
<dbReference type="EC" id="4.2.1.75" evidence="3 9"/>
<evidence type="ECO:0000256" key="5">
    <source>
        <dbReference type="ARBA" id="ARBA00023244"/>
    </source>
</evidence>
<dbReference type="GO" id="GO:0006782">
    <property type="term" value="P:protoporphyrinogen IX biosynthetic process"/>
    <property type="evidence" value="ECO:0007669"/>
    <property type="project" value="UniProtKB-UniRule"/>
</dbReference>
<comment type="similarity">
    <text evidence="2 9">Belongs to the uroporphyrinogen-III synthase family.</text>
</comment>
<protein>
    <recommendedName>
        <fullName evidence="7 9">Uroporphyrinogen-III synthase</fullName>
        <ecNumber evidence="3 9">4.2.1.75</ecNumber>
    </recommendedName>
</protein>
<organism evidence="11 12">
    <name type="scientific">Desmospora activa DSM 45169</name>
    <dbReference type="NCBI Taxonomy" id="1121389"/>
    <lineage>
        <taxon>Bacteria</taxon>
        <taxon>Bacillati</taxon>
        <taxon>Bacillota</taxon>
        <taxon>Bacilli</taxon>
        <taxon>Bacillales</taxon>
        <taxon>Thermoactinomycetaceae</taxon>
        <taxon>Desmospora</taxon>
    </lineage>
</organism>
<comment type="pathway">
    <text evidence="1 9">Porphyrin-containing compound metabolism; protoporphyrin-IX biosynthesis; coproporphyrinogen-III from 5-aminolevulinate: step 3/4.</text>
</comment>
<evidence type="ECO:0000256" key="2">
    <source>
        <dbReference type="ARBA" id="ARBA00008133"/>
    </source>
</evidence>
<dbReference type="GO" id="GO:0004852">
    <property type="term" value="F:uroporphyrinogen-III synthase activity"/>
    <property type="evidence" value="ECO:0007669"/>
    <property type="project" value="UniProtKB-UniRule"/>
</dbReference>
<dbReference type="GO" id="GO:0006780">
    <property type="term" value="P:uroporphyrinogen III biosynthetic process"/>
    <property type="evidence" value="ECO:0007669"/>
    <property type="project" value="UniProtKB-UniRule"/>
</dbReference>
<comment type="caution">
    <text evidence="11">The sequence shown here is derived from an EMBL/GenBank/DDBJ whole genome shotgun (WGS) entry which is preliminary data.</text>
</comment>
<dbReference type="InterPro" id="IPR003754">
    <property type="entry name" value="4pyrrol_synth_uPrphyn_synth"/>
</dbReference>
<keyword evidence="12" id="KW-1185">Reference proteome</keyword>
<dbReference type="SUPFAM" id="SSF69618">
    <property type="entry name" value="HemD-like"/>
    <property type="match status" value="1"/>
</dbReference>
<proteinExistence type="inferred from homology"/>
<evidence type="ECO:0000256" key="1">
    <source>
        <dbReference type="ARBA" id="ARBA00004772"/>
    </source>
</evidence>
<feature type="domain" description="Tetrapyrrole biosynthesis uroporphyrinogen III synthase" evidence="10">
    <location>
        <begin position="29"/>
        <end position="260"/>
    </location>
</feature>
<comment type="function">
    <text evidence="6 9">Catalyzes cyclization of the linear tetrapyrrole, hydroxymethylbilane, to the macrocyclic uroporphyrinogen III.</text>
</comment>
<reference evidence="11 12" key="1">
    <citation type="submission" date="2018-04" db="EMBL/GenBank/DDBJ databases">
        <title>Genomic Encyclopedia of Archaeal and Bacterial Type Strains, Phase II (KMG-II): from individual species to whole genera.</title>
        <authorList>
            <person name="Goeker M."/>
        </authorList>
    </citation>
    <scope>NUCLEOTIDE SEQUENCE [LARGE SCALE GENOMIC DNA]</scope>
    <source>
        <strain evidence="11 12">DSM 45169</strain>
    </source>
</reference>
<dbReference type="EMBL" id="PZZP01000001">
    <property type="protein sequence ID" value="PTM58242.1"/>
    <property type="molecule type" value="Genomic_DNA"/>
</dbReference>
<keyword evidence="5 9" id="KW-0627">Porphyrin biosynthesis</keyword>
<name>A0A2T4Z8N2_9BACL</name>
<dbReference type="PANTHER" id="PTHR38042">
    <property type="entry name" value="UROPORPHYRINOGEN-III SYNTHASE, CHLOROPLASTIC"/>
    <property type="match status" value="1"/>
</dbReference>
<evidence type="ECO:0000256" key="6">
    <source>
        <dbReference type="ARBA" id="ARBA00037589"/>
    </source>
</evidence>